<keyword evidence="2" id="KW-1185">Reference proteome</keyword>
<comment type="caution">
    <text evidence="1">The sequence shown here is derived from an EMBL/GenBank/DDBJ whole genome shotgun (WGS) entry which is preliminary data.</text>
</comment>
<evidence type="ECO:0000313" key="2">
    <source>
        <dbReference type="Proteomes" id="UP000003688"/>
    </source>
</evidence>
<dbReference type="EMBL" id="ABOX02000008">
    <property type="protein sequence ID" value="EEF61670.1"/>
    <property type="molecule type" value="Genomic_DNA"/>
</dbReference>
<gene>
    <name evidence="1" type="ORF">Cflav_PD4710</name>
</gene>
<dbReference type="AlphaFoldDB" id="B9XEF6"/>
<protein>
    <submittedName>
        <fullName evidence="1">Uncharacterized protein</fullName>
    </submittedName>
</protein>
<sequence length="187" mass="20731">MGNFYTNYTLKGPSQQEVADFLKGRRAIVTPNEEDCVVVFDEQSDEQDQEQITELGTKLSAEFRCPVLAVLNHDDDIFWYQLYEKGKVTDEYDSSPSYFDSDAESITPPTGGDAQRLCAAFGGGDEEEVESILRKEAGEGYTFAVERHADLVGVLGIPDFGVGFSYEAFEAGECPEGINPKELIRTK</sequence>
<organism evidence="1 2">
    <name type="scientific">Pedosphaera parvula (strain Ellin514)</name>
    <dbReference type="NCBI Taxonomy" id="320771"/>
    <lineage>
        <taxon>Bacteria</taxon>
        <taxon>Pseudomonadati</taxon>
        <taxon>Verrucomicrobiota</taxon>
        <taxon>Pedosphaerae</taxon>
        <taxon>Pedosphaerales</taxon>
        <taxon>Pedosphaeraceae</taxon>
        <taxon>Pedosphaera</taxon>
    </lineage>
</organism>
<reference evidence="1 2" key="1">
    <citation type="journal article" date="2011" name="J. Bacteriol.">
        <title>Genome sequence of 'Pedosphaera parvula' Ellin514, an aerobic Verrucomicrobial isolate from pasture soil.</title>
        <authorList>
            <person name="Kant R."/>
            <person name="van Passel M.W."/>
            <person name="Sangwan P."/>
            <person name="Palva A."/>
            <person name="Lucas S."/>
            <person name="Copeland A."/>
            <person name="Lapidus A."/>
            <person name="Glavina Del Rio T."/>
            <person name="Dalin E."/>
            <person name="Tice H."/>
            <person name="Bruce D."/>
            <person name="Goodwin L."/>
            <person name="Pitluck S."/>
            <person name="Chertkov O."/>
            <person name="Larimer F.W."/>
            <person name="Land M.L."/>
            <person name="Hauser L."/>
            <person name="Brettin T.S."/>
            <person name="Detter J.C."/>
            <person name="Han S."/>
            <person name="de Vos W.M."/>
            <person name="Janssen P.H."/>
            <person name="Smidt H."/>
        </authorList>
    </citation>
    <scope>NUCLEOTIDE SEQUENCE [LARGE SCALE GENOMIC DNA]</scope>
    <source>
        <strain evidence="1 2">Ellin514</strain>
    </source>
</reference>
<dbReference type="RefSeq" id="WP_007414204.1">
    <property type="nucleotide sequence ID" value="NZ_ABOX02000008.1"/>
</dbReference>
<proteinExistence type="predicted"/>
<name>B9XEF6_PEDPL</name>
<dbReference type="OrthoDB" id="582965at2"/>
<evidence type="ECO:0000313" key="1">
    <source>
        <dbReference type="EMBL" id="EEF61670.1"/>
    </source>
</evidence>
<accession>B9XEF6</accession>
<dbReference type="Proteomes" id="UP000003688">
    <property type="component" value="Unassembled WGS sequence"/>
</dbReference>